<evidence type="ECO:0000313" key="9">
    <source>
        <dbReference type="Proteomes" id="UP000442714"/>
    </source>
</evidence>
<dbReference type="InterPro" id="IPR000719">
    <property type="entry name" value="Prot_kinase_dom"/>
</dbReference>
<dbReference type="SMART" id="SM00220">
    <property type="entry name" value="S_TKc"/>
    <property type="match status" value="1"/>
</dbReference>
<evidence type="ECO:0000256" key="3">
    <source>
        <dbReference type="ARBA" id="ARBA00022777"/>
    </source>
</evidence>
<dbReference type="GO" id="GO:0005524">
    <property type="term" value="F:ATP binding"/>
    <property type="evidence" value="ECO:0007669"/>
    <property type="project" value="UniProtKB-UniRule"/>
</dbReference>
<dbReference type="InterPro" id="IPR008271">
    <property type="entry name" value="Ser/Thr_kinase_AS"/>
</dbReference>
<feature type="compositionally biased region" description="Pro residues" evidence="6">
    <location>
        <begin position="336"/>
        <end position="353"/>
    </location>
</feature>
<feature type="region of interest" description="Disordered" evidence="6">
    <location>
        <begin position="330"/>
        <end position="360"/>
    </location>
</feature>
<dbReference type="Pfam" id="PF00069">
    <property type="entry name" value="Pkinase"/>
    <property type="match status" value="1"/>
</dbReference>
<evidence type="ECO:0000256" key="1">
    <source>
        <dbReference type="ARBA" id="ARBA00022679"/>
    </source>
</evidence>
<dbReference type="PROSITE" id="PS00107">
    <property type="entry name" value="PROTEIN_KINASE_ATP"/>
    <property type="match status" value="1"/>
</dbReference>
<feature type="domain" description="Protein kinase" evidence="7">
    <location>
        <begin position="72"/>
        <end position="408"/>
    </location>
</feature>
<keyword evidence="2 5" id="KW-0547">Nucleotide-binding</keyword>
<gene>
    <name evidence="8" type="ORF">GRI41_14105</name>
</gene>
<dbReference type="PROSITE" id="PS50011">
    <property type="entry name" value="PROTEIN_KINASE_DOM"/>
    <property type="match status" value="1"/>
</dbReference>
<dbReference type="RefSeq" id="WP_160605771.1">
    <property type="nucleotide sequence ID" value="NZ_WTYX01000002.1"/>
</dbReference>
<dbReference type="GO" id="GO:0004674">
    <property type="term" value="F:protein serine/threonine kinase activity"/>
    <property type="evidence" value="ECO:0007669"/>
    <property type="project" value="TreeGrafter"/>
</dbReference>
<evidence type="ECO:0000256" key="5">
    <source>
        <dbReference type="PROSITE-ProRule" id="PRU10141"/>
    </source>
</evidence>
<dbReference type="Gene3D" id="3.30.200.20">
    <property type="entry name" value="Phosphorylase Kinase, domain 1"/>
    <property type="match status" value="1"/>
</dbReference>
<dbReference type="InterPro" id="IPR011009">
    <property type="entry name" value="Kinase-like_dom_sf"/>
</dbReference>
<accession>A0A844ZWX7</accession>
<evidence type="ECO:0000256" key="2">
    <source>
        <dbReference type="ARBA" id="ARBA00022741"/>
    </source>
</evidence>
<dbReference type="PANTHER" id="PTHR43289:SF6">
    <property type="entry name" value="SERINE_THREONINE-PROTEIN KINASE NEKL-3"/>
    <property type="match status" value="1"/>
</dbReference>
<comment type="caution">
    <text evidence="8">The sequence shown here is derived from an EMBL/GenBank/DDBJ whole genome shotgun (WGS) entry which is preliminary data.</text>
</comment>
<dbReference type="OrthoDB" id="9801841at2"/>
<keyword evidence="9" id="KW-1185">Reference proteome</keyword>
<feature type="binding site" evidence="5">
    <location>
        <position position="101"/>
    </location>
    <ligand>
        <name>ATP</name>
        <dbReference type="ChEBI" id="CHEBI:30616"/>
    </ligand>
</feature>
<protein>
    <submittedName>
        <fullName evidence="8">Protein kinase</fullName>
    </submittedName>
</protein>
<dbReference type="CDD" id="cd14014">
    <property type="entry name" value="STKc_PknB_like"/>
    <property type="match status" value="1"/>
</dbReference>
<keyword evidence="3 8" id="KW-0418">Kinase</keyword>
<evidence type="ECO:0000256" key="4">
    <source>
        <dbReference type="ARBA" id="ARBA00022840"/>
    </source>
</evidence>
<evidence type="ECO:0000259" key="7">
    <source>
        <dbReference type="PROSITE" id="PS50011"/>
    </source>
</evidence>
<dbReference type="Proteomes" id="UP000442714">
    <property type="component" value="Unassembled WGS sequence"/>
</dbReference>
<evidence type="ECO:0000256" key="6">
    <source>
        <dbReference type="SAM" id="MobiDB-lite"/>
    </source>
</evidence>
<proteinExistence type="predicted"/>
<dbReference type="PANTHER" id="PTHR43289">
    <property type="entry name" value="MITOGEN-ACTIVATED PROTEIN KINASE KINASE KINASE 20-RELATED"/>
    <property type="match status" value="1"/>
</dbReference>
<keyword evidence="1" id="KW-0808">Transferase</keyword>
<dbReference type="AlphaFoldDB" id="A0A844ZWX7"/>
<reference evidence="8 9" key="1">
    <citation type="submission" date="2019-12" db="EMBL/GenBank/DDBJ databases">
        <title>Genomic-based taxomic classification of the family Erythrobacteraceae.</title>
        <authorList>
            <person name="Xu L."/>
        </authorList>
    </citation>
    <scope>NUCLEOTIDE SEQUENCE [LARGE SCALE GENOMIC DNA]</scope>
    <source>
        <strain evidence="8 9">KCTC 52763</strain>
    </source>
</reference>
<organism evidence="8 9">
    <name type="scientific">Pontixanthobacter aquaemixtae</name>
    <dbReference type="NCBI Taxonomy" id="1958940"/>
    <lineage>
        <taxon>Bacteria</taxon>
        <taxon>Pseudomonadati</taxon>
        <taxon>Pseudomonadota</taxon>
        <taxon>Alphaproteobacteria</taxon>
        <taxon>Sphingomonadales</taxon>
        <taxon>Erythrobacteraceae</taxon>
        <taxon>Pontixanthobacter</taxon>
    </lineage>
</organism>
<keyword evidence="4 5" id="KW-0067">ATP-binding</keyword>
<dbReference type="Gene3D" id="1.10.510.10">
    <property type="entry name" value="Transferase(Phosphotransferase) domain 1"/>
    <property type="match status" value="1"/>
</dbReference>
<evidence type="ECO:0000313" key="8">
    <source>
        <dbReference type="EMBL" id="MXO91964.1"/>
    </source>
</evidence>
<dbReference type="InterPro" id="IPR017441">
    <property type="entry name" value="Protein_kinase_ATP_BS"/>
</dbReference>
<sequence>MITCNNCQSENPEGSSFCASCGKPLKEQVAPPLGDDLASAQTVSPYETIGRKTKKADPQLDYAEGDVFGGRYTVNSLIGRGGMGVVYRATDRHGERDVALKLIRPDVLAGEESVKRLISEGVTTQDLSHDNIVRVYNVDEADGLPYVAMEFVEGTTLAEWHRTRIAAREQVPTHVVGRIIMEVLAGLEVAHDAGIIHRDLKPQNIILTAEPDEKNAPLKILDFGIARAADAEESLAGTTMGTPGYMAPEQRTDPDLVDGSADLFALSKIFYKLLMDALPDGMWQPPSSSRSDVPVPVDELILAGISVNRQGRPQTVGEYRERLVAAMNNRRWGGPTPAPGPGPRPVPPSPPGPIDNGPKGFEEFVKVNQKPIGIGCGSLLVLVFLAALIDSCDPGYESGYYEDENSFLDSDIDAMDDAADAMEEAAVEAASPAYSVYNGSWYPESGGQPLSISLSPDGISNQQWITSSGTSGDRWEYVLDFGGKYLFRNDLLDVNNKVVFTNEFRLESDGSHVTLTERYPNGTSVRAERYHINHTPE</sequence>
<dbReference type="EMBL" id="WTYX01000002">
    <property type="protein sequence ID" value="MXO91964.1"/>
    <property type="molecule type" value="Genomic_DNA"/>
</dbReference>
<dbReference type="PROSITE" id="PS00108">
    <property type="entry name" value="PROTEIN_KINASE_ST"/>
    <property type="match status" value="1"/>
</dbReference>
<dbReference type="SUPFAM" id="SSF56112">
    <property type="entry name" value="Protein kinase-like (PK-like)"/>
    <property type="match status" value="1"/>
</dbReference>
<name>A0A844ZWX7_9SPHN</name>